<name>A0A4C1VA85_EUMVA</name>
<organism evidence="1 2">
    <name type="scientific">Eumeta variegata</name>
    <name type="common">Bagworm moth</name>
    <name type="synonym">Eumeta japonica</name>
    <dbReference type="NCBI Taxonomy" id="151549"/>
    <lineage>
        <taxon>Eukaryota</taxon>
        <taxon>Metazoa</taxon>
        <taxon>Ecdysozoa</taxon>
        <taxon>Arthropoda</taxon>
        <taxon>Hexapoda</taxon>
        <taxon>Insecta</taxon>
        <taxon>Pterygota</taxon>
        <taxon>Neoptera</taxon>
        <taxon>Endopterygota</taxon>
        <taxon>Lepidoptera</taxon>
        <taxon>Glossata</taxon>
        <taxon>Ditrysia</taxon>
        <taxon>Tineoidea</taxon>
        <taxon>Psychidae</taxon>
        <taxon>Oiketicinae</taxon>
        <taxon>Eumeta</taxon>
    </lineage>
</organism>
<dbReference type="AlphaFoldDB" id="A0A4C1VA85"/>
<dbReference type="Proteomes" id="UP000299102">
    <property type="component" value="Unassembled WGS sequence"/>
</dbReference>
<dbReference type="EMBL" id="BGZK01000313">
    <property type="protein sequence ID" value="GBP35998.1"/>
    <property type="molecule type" value="Genomic_DNA"/>
</dbReference>
<sequence length="165" mass="18522">MRCPATWTAEVSFFFCISARAKGKEGKNPLWTVRAPGRTGSNHRPRTAAVVSVRPQIGVPSATGANDLNAKVHGHASLIKMYATHMCNGCTIYKIQLDWCNRHSCTSTVMHEAWLKYKSFNCLKTLSIICPPHRKKSVLRSLGRKAIRNAGLRDDIINRRYTIRV</sequence>
<comment type="caution">
    <text evidence="1">The sequence shown here is derived from an EMBL/GenBank/DDBJ whole genome shotgun (WGS) entry which is preliminary data.</text>
</comment>
<keyword evidence="2" id="KW-1185">Reference proteome</keyword>
<evidence type="ECO:0000313" key="2">
    <source>
        <dbReference type="Proteomes" id="UP000299102"/>
    </source>
</evidence>
<reference evidence="1 2" key="1">
    <citation type="journal article" date="2019" name="Commun. Biol.">
        <title>The bagworm genome reveals a unique fibroin gene that provides high tensile strength.</title>
        <authorList>
            <person name="Kono N."/>
            <person name="Nakamura H."/>
            <person name="Ohtoshi R."/>
            <person name="Tomita M."/>
            <person name="Numata K."/>
            <person name="Arakawa K."/>
        </authorList>
    </citation>
    <scope>NUCLEOTIDE SEQUENCE [LARGE SCALE GENOMIC DNA]</scope>
</reference>
<proteinExistence type="predicted"/>
<protein>
    <submittedName>
        <fullName evidence="1">Uncharacterized protein</fullName>
    </submittedName>
</protein>
<evidence type="ECO:0000313" key="1">
    <source>
        <dbReference type="EMBL" id="GBP35998.1"/>
    </source>
</evidence>
<gene>
    <name evidence="1" type="ORF">EVAR_29124_1</name>
</gene>
<accession>A0A4C1VA85</accession>